<sequence>MTRIAHGLRLPSSLAFVAVTDWRRRRDNHPLPKKNRIITLLRTVMSSLDGTAFVDAVATSGCPTERGMNEAFVCETHEEAEHRASRAAPPGGWLDARVMHSLQVLPAAGVAGIQPELARAWQMLTRLQAAEALQIARRIEGQAGPLAGSAALALRCEIAAVRAAALVLQDDAGEALAAALSALRLGAASPTAHVALTVCRCVYWRLGDLESFYAVERREPGVQPGRLRAITAMFDLALDAAAELGQMRFHAARLLAGDALDLARRCGGDPVALDALPAAVMAQVLYEEGRVDEGEALVAARLPGIRQGGTIEGAVRGYGLLARIAANRRQPGHALVLLAEADALGMKRNWPRLRAASLAQQVEMHVAADRIGQAACCALRLAELAGQCGAASSSVRFEIARYHVIAQARFALAQAGAAVDLASLRQLHGDLVRRRDHYGAATIALLLVEALLAAGLRDEAAEALISLLKQAASVGLHQTLVDCSECVAALIDDIAQGAIAPADDVREWLPYISALMSRRGRAAAGAQPGPDAARDTGRSVAAMGLSDRERAIIGLMGHGLTNKQIAIRLRVAPETVKSHAKRLYAKLSVRNRTEAATLANRLGLVRLSGSGGD</sequence>
<dbReference type="AlphaFoldDB" id="A0A4U1HGP5"/>
<dbReference type="PROSITE" id="PS50043">
    <property type="entry name" value="HTH_LUXR_2"/>
    <property type="match status" value="1"/>
</dbReference>
<protein>
    <recommendedName>
        <fullName evidence="2">HTH luxR-type domain-containing protein</fullName>
    </recommendedName>
</protein>
<dbReference type="GO" id="GO:0003677">
    <property type="term" value="F:DNA binding"/>
    <property type="evidence" value="ECO:0007669"/>
    <property type="project" value="UniProtKB-KW"/>
</dbReference>
<dbReference type="GO" id="GO:0006355">
    <property type="term" value="P:regulation of DNA-templated transcription"/>
    <property type="evidence" value="ECO:0007669"/>
    <property type="project" value="InterPro"/>
</dbReference>
<dbReference type="Gene3D" id="1.25.40.10">
    <property type="entry name" value="Tetratricopeptide repeat domain"/>
    <property type="match status" value="1"/>
</dbReference>
<dbReference type="EMBL" id="SWJE01000021">
    <property type="protein sequence ID" value="TKC80192.1"/>
    <property type="molecule type" value="Genomic_DNA"/>
</dbReference>
<evidence type="ECO:0000259" key="2">
    <source>
        <dbReference type="PROSITE" id="PS50043"/>
    </source>
</evidence>
<dbReference type="PROSITE" id="PS00622">
    <property type="entry name" value="HTH_LUXR_1"/>
    <property type="match status" value="1"/>
</dbReference>
<dbReference type="InterPro" id="IPR011990">
    <property type="entry name" value="TPR-like_helical_dom_sf"/>
</dbReference>
<dbReference type="PRINTS" id="PR00038">
    <property type="entry name" value="HTHLUXR"/>
</dbReference>
<dbReference type="Gene3D" id="1.10.10.10">
    <property type="entry name" value="Winged helix-like DNA-binding domain superfamily/Winged helix DNA-binding domain"/>
    <property type="match status" value="1"/>
</dbReference>
<comment type="caution">
    <text evidence="3">The sequence shown here is derived from an EMBL/GenBank/DDBJ whole genome shotgun (WGS) entry which is preliminary data.</text>
</comment>
<organism evidence="3 4">
    <name type="scientific">Trinickia terrae</name>
    <dbReference type="NCBI Taxonomy" id="2571161"/>
    <lineage>
        <taxon>Bacteria</taxon>
        <taxon>Pseudomonadati</taxon>
        <taxon>Pseudomonadota</taxon>
        <taxon>Betaproteobacteria</taxon>
        <taxon>Burkholderiales</taxon>
        <taxon>Burkholderiaceae</taxon>
        <taxon>Trinickia</taxon>
    </lineage>
</organism>
<accession>A0A4U1HGP5</accession>
<dbReference type="InterPro" id="IPR000792">
    <property type="entry name" value="Tscrpt_reg_LuxR_C"/>
</dbReference>
<keyword evidence="1" id="KW-0238">DNA-binding</keyword>
<dbReference type="Proteomes" id="UP000305539">
    <property type="component" value="Unassembled WGS sequence"/>
</dbReference>
<dbReference type="SMART" id="SM00421">
    <property type="entry name" value="HTH_LUXR"/>
    <property type="match status" value="1"/>
</dbReference>
<dbReference type="SUPFAM" id="SSF46894">
    <property type="entry name" value="C-terminal effector domain of the bipartite response regulators"/>
    <property type="match status" value="1"/>
</dbReference>
<dbReference type="PANTHER" id="PTHR43214:SF43">
    <property type="entry name" value="TWO-COMPONENT RESPONSE REGULATOR"/>
    <property type="match status" value="1"/>
</dbReference>
<keyword evidence="4" id="KW-1185">Reference proteome</keyword>
<feature type="domain" description="HTH luxR-type" evidence="2">
    <location>
        <begin position="538"/>
        <end position="603"/>
    </location>
</feature>
<evidence type="ECO:0000313" key="3">
    <source>
        <dbReference type="EMBL" id="TKC80192.1"/>
    </source>
</evidence>
<evidence type="ECO:0000313" key="4">
    <source>
        <dbReference type="Proteomes" id="UP000305539"/>
    </source>
</evidence>
<dbReference type="Pfam" id="PF00196">
    <property type="entry name" value="GerE"/>
    <property type="match status" value="1"/>
</dbReference>
<dbReference type="OrthoDB" id="8664806at2"/>
<proteinExistence type="predicted"/>
<dbReference type="CDD" id="cd06170">
    <property type="entry name" value="LuxR_C_like"/>
    <property type="match status" value="1"/>
</dbReference>
<dbReference type="Pfam" id="PF17874">
    <property type="entry name" value="TPR_MalT"/>
    <property type="match status" value="1"/>
</dbReference>
<dbReference type="PANTHER" id="PTHR43214">
    <property type="entry name" value="TWO-COMPONENT RESPONSE REGULATOR"/>
    <property type="match status" value="1"/>
</dbReference>
<evidence type="ECO:0000256" key="1">
    <source>
        <dbReference type="ARBA" id="ARBA00023125"/>
    </source>
</evidence>
<gene>
    <name evidence="3" type="ORF">FAZ69_29500</name>
</gene>
<reference evidence="3 4" key="1">
    <citation type="submission" date="2019-04" db="EMBL/GenBank/DDBJ databases">
        <title>Trinickia sp. 7GSK02, isolated from subtropical forest soil.</title>
        <authorList>
            <person name="Gao Z.-H."/>
            <person name="Qiu L.-H."/>
        </authorList>
    </citation>
    <scope>NUCLEOTIDE SEQUENCE [LARGE SCALE GENOMIC DNA]</scope>
    <source>
        <strain evidence="3 4">7GSK02</strain>
    </source>
</reference>
<name>A0A4U1HGP5_9BURK</name>
<dbReference type="InterPro" id="IPR039420">
    <property type="entry name" value="WalR-like"/>
</dbReference>
<dbReference type="InterPro" id="IPR036388">
    <property type="entry name" value="WH-like_DNA-bd_sf"/>
</dbReference>
<dbReference type="InterPro" id="IPR016032">
    <property type="entry name" value="Sig_transdc_resp-reg_C-effctor"/>
</dbReference>
<dbReference type="InterPro" id="IPR041617">
    <property type="entry name" value="TPR_MalT"/>
</dbReference>